<gene>
    <name evidence="1" type="ORF">KEH51_27345</name>
</gene>
<organism evidence="1 2">
    <name type="scientific">Peribacillus frigoritolerans</name>
    <dbReference type="NCBI Taxonomy" id="450367"/>
    <lineage>
        <taxon>Bacteria</taxon>
        <taxon>Bacillati</taxon>
        <taxon>Bacillota</taxon>
        <taxon>Bacilli</taxon>
        <taxon>Bacillales</taxon>
        <taxon>Bacillaceae</taxon>
        <taxon>Peribacillus</taxon>
    </lineage>
</organism>
<protein>
    <submittedName>
        <fullName evidence="1">Uncharacterized protein</fullName>
    </submittedName>
</protein>
<sequence length="141" mass="16995">MNFMLLLVGLGVIRQFRAFTREFHTFTREFHTFTREFHTFTREFHAFTREFHAFTREFHTFTREFHAFTREFHAFTREFHTFTREFGAIHKGNPAIGEVSHIYASFLLIDNIKAYLTEIAANDIAYHPFHQDFLGRPYCCL</sequence>
<reference evidence="1" key="1">
    <citation type="submission" date="2021-04" db="EMBL/GenBank/DDBJ databases">
        <title>Whole genome sequencing of Enterococci isolates from hospitalized patients.</title>
        <authorList>
            <person name="Ogoti B.M."/>
            <person name="Onyambu F.G."/>
        </authorList>
    </citation>
    <scope>NUCLEOTIDE SEQUENCE</scope>
    <source>
        <strain evidence="1">242</strain>
    </source>
</reference>
<dbReference type="Proteomes" id="UP000680045">
    <property type="component" value="Unassembled WGS sequence"/>
</dbReference>
<proteinExistence type="predicted"/>
<accession>A0A941FK64</accession>
<name>A0A941FK64_9BACI</name>
<evidence type="ECO:0000313" key="1">
    <source>
        <dbReference type="EMBL" id="MBR8646193.1"/>
    </source>
</evidence>
<comment type="caution">
    <text evidence="1">The sequence shown here is derived from an EMBL/GenBank/DDBJ whole genome shotgun (WGS) entry which is preliminary data.</text>
</comment>
<dbReference type="Gene3D" id="1.20.5.190">
    <property type="match status" value="1"/>
</dbReference>
<evidence type="ECO:0000313" key="2">
    <source>
        <dbReference type="Proteomes" id="UP000680045"/>
    </source>
</evidence>
<dbReference type="AlphaFoldDB" id="A0A941FK64"/>
<dbReference type="EMBL" id="JAGTPW010000077">
    <property type="protein sequence ID" value="MBR8646193.1"/>
    <property type="molecule type" value="Genomic_DNA"/>
</dbReference>